<dbReference type="RefSeq" id="WP_198126887.1">
    <property type="nucleotide sequence ID" value="NZ_JAECZC010000055.1"/>
</dbReference>
<protein>
    <submittedName>
        <fullName evidence="2">IS982 family transposase</fullName>
    </submittedName>
</protein>
<sequence length="311" mass="35837">MFSLDALFCHVDDFCKAFESQWHKKLLIHGGKRRIRGRSLCLSEIITILVAFHQNHYRNFKHFYLNHVQQQWSCAFPGLPSYQRFIEWLPSTLIPLCVYLKHCFGTCTGIGFIDSTSLKVCHNRRISRHKVFEGLAARGEVVPILAVSGDGKLLNPKGKTSVDWFYGFKLHIVVNELGQLLNVTLTPGNIDDRQPVPDLLSELFGKIFADRGYVSQKLADQLLEDFGIQFFAKPRRNMKNKLMLLHDKLLSRKRSIIETINDQLKNILRIEHSRHRSPVNFCVNVLCGLIAYCHQPKKPSLQMEWLLSHSA</sequence>
<gene>
    <name evidence="2" type="ORF">I8748_23375</name>
</gene>
<feature type="domain" description="Transposase DDE" evidence="1">
    <location>
        <begin position="156"/>
        <end position="277"/>
    </location>
</feature>
<accession>A0A8J7LA33</accession>
<feature type="domain" description="Transposase DDE" evidence="1">
    <location>
        <begin position="105"/>
        <end position="140"/>
    </location>
</feature>
<keyword evidence="3" id="KW-1185">Reference proteome</keyword>
<evidence type="ECO:0000313" key="3">
    <source>
        <dbReference type="Proteomes" id="UP000632766"/>
    </source>
</evidence>
<dbReference type="EMBL" id="JAECZC010000055">
    <property type="protein sequence ID" value="MBH8565088.1"/>
    <property type="molecule type" value="Genomic_DNA"/>
</dbReference>
<comment type="caution">
    <text evidence="2">The sequence shown here is derived from an EMBL/GenBank/DDBJ whole genome shotgun (WGS) entry which is preliminary data.</text>
</comment>
<evidence type="ECO:0000313" key="2">
    <source>
        <dbReference type="EMBL" id="MBH8565088.1"/>
    </source>
</evidence>
<dbReference type="AlphaFoldDB" id="A0A8J7LA33"/>
<organism evidence="2 3">
    <name type="scientific">Amazonocrinis nigriterrae CENA67</name>
    <dbReference type="NCBI Taxonomy" id="2794033"/>
    <lineage>
        <taxon>Bacteria</taxon>
        <taxon>Bacillati</taxon>
        <taxon>Cyanobacteriota</taxon>
        <taxon>Cyanophyceae</taxon>
        <taxon>Nostocales</taxon>
        <taxon>Nostocaceae</taxon>
        <taxon>Amazonocrinis</taxon>
        <taxon>Amazonocrinis nigriterrae</taxon>
    </lineage>
</organism>
<evidence type="ECO:0000259" key="1">
    <source>
        <dbReference type="Pfam" id="PF13612"/>
    </source>
</evidence>
<reference evidence="2 3" key="1">
    <citation type="journal article" date="2021" name="Int. J. Syst. Evol. Microbiol.">
        <title>Amazonocrinis nigriterrae gen. nov., sp. nov., Atlanticothrix silvestris gen. nov., sp. nov. and Dendronalium phyllosphericum gen. nov., sp. nov., nostocacean cyanobacteria from Brazilian environments.</title>
        <authorList>
            <person name="Alvarenga D.O."/>
            <person name="Andreote A.P.D."/>
            <person name="Branco L.H.Z."/>
            <person name="Delbaje E."/>
            <person name="Cruz R.B."/>
            <person name="Varani A.M."/>
            <person name="Fiore M.F."/>
        </authorList>
    </citation>
    <scope>NUCLEOTIDE SEQUENCE [LARGE SCALE GENOMIC DNA]</scope>
    <source>
        <strain evidence="2 3">CENA67</strain>
    </source>
</reference>
<dbReference type="NCBIfam" id="NF033520">
    <property type="entry name" value="transpos_IS982"/>
    <property type="match status" value="1"/>
</dbReference>
<dbReference type="Pfam" id="PF13612">
    <property type="entry name" value="DDE_Tnp_1_3"/>
    <property type="match status" value="2"/>
</dbReference>
<dbReference type="Proteomes" id="UP000632766">
    <property type="component" value="Unassembled WGS sequence"/>
</dbReference>
<dbReference type="InterPro" id="IPR025668">
    <property type="entry name" value="Tnp_DDE_dom"/>
</dbReference>
<name>A0A8J7LA33_9NOST</name>
<proteinExistence type="predicted"/>